<dbReference type="GO" id="GO:0009055">
    <property type="term" value="F:electron transfer activity"/>
    <property type="evidence" value="ECO:0007669"/>
    <property type="project" value="InterPro"/>
</dbReference>
<keyword evidence="2" id="KW-0813">Transport</keyword>
<comment type="subcellular location">
    <subcellularLocation>
        <location evidence="1">Membrane</location>
    </subcellularLocation>
</comment>
<evidence type="ECO:0000313" key="11">
    <source>
        <dbReference type="Proteomes" id="UP000466535"/>
    </source>
</evidence>
<accession>A0A6B0T7D7</accession>
<dbReference type="GO" id="GO:0005507">
    <property type="term" value="F:copper ion binding"/>
    <property type="evidence" value="ECO:0007669"/>
    <property type="project" value="InterPro"/>
</dbReference>
<gene>
    <name evidence="10" type="ORF">GRX03_07785</name>
</gene>
<evidence type="ECO:0000313" key="10">
    <source>
        <dbReference type="EMBL" id="MXR51503.1"/>
    </source>
</evidence>
<comment type="cofactor">
    <cofactor evidence="7">
        <name>Cu(2+)</name>
        <dbReference type="ChEBI" id="CHEBI:29036"/>
    </cofactor>
    <text evidence="7">The crystal structure with reduced Cu(1+) has also been determined.</text>
</comment>
<feature type="binding site" evidence="7">
    <location>
        <position position="175"/>
    </location>
    <ligand>
        <name>Cu cation</name>
        <dbReference type="ChEBI" id="CHEBI:23378"/>
    </ligand>
</feature>
<organism evidence="10 11">
    <name type="scientific">Halovenus carboxidivorans</name>
    <dbReference type="NCBI Taxonomy" id="2692199"/>
    <lineage>
        <taxon>Archaea</taxon>
        <taxon>Methanobacteriati</taxon>
        <taxon>Methanobacteriota</taxon>
        <taxon>Stenosarchaea group</taxon>
        <taxon>Halobacteria</taxon>
        <taxon>Halobacteriales</taxon>
        <taxon>Haloarculaceae</taxon>
        <taxon>Halovenus</taxon>
    </lineage>
</organism>
<dbReference type="EMBL" id="WUUT01000002">
    <property type="protein sequence ID" value="MXR51503.1"/>
    <property type="molecule type" value="Genomic_DNA"/>
</dbReference>
<reference evidence="10 11" key="1">
    <citation type="submission" date="2019-12" db="EMBL/GenBank/DDBJ databases">
        <title>Isolation and characterization of three novel carbon monoxide-oxidizing members of Halobacteria from salione crusts and soils.</title>
        <authorList>
            <person name="Myers M.R."/>
            <person name="King G.M."/>
        </authorList>
    </citation>
    <scope>NUCLEOTIDE SEQUENCE [LARGE SCALE GENOMIC DNA]</scope>
    <source>
        <strain evidence="10 11">WSH3</strain>
    </source>
</reference>
<dbReference type="InterPro" id="IPR002387">
    <property type="entry name" value="Plastocyanin"/>
</dbReference>
<dbReference type="PANTHER" id="PTHR34192:SF10">
    <property type="entry name" value="PLASTOCYANIN MAJOR ISOFORM, CHLOROPLASTIC-RELATED"/>
    <property type="match status" value="1"/>
</dbReference>
<evidence type="ECO:0000256" key="5">
    <source>
        <dbReference type="ARBA" id="ARBA00023008"/>
    </source>
</evidence>
<evidence type="ECO:0000256" key="8">
    <source>
        <dbReference type="SAM" id="MobiDB-lite"/>
    </source>
</evidence>
<dbReference type="Pfam" id="PF00127">
    <property type="entry name" value="Copper-bind"/>
    <property type="match status" value="1"/>
</dbReference>
<dbReference type="InterPro" id="IPR008972">
    <property type="entry name" value="Cupredoxin"/>
</dbReference>
<dbReference type="PANTHER" id="PTHR34192">
    <property type="entry name" value="PLASTOCYANIN MAJOR ISOFORM, CHLOROPLASTIC-RELATED"/>
    <property type="match status" value="1"/>
</dbReference>
<sequence>MSRIDRDRRKFLAAGSTAAALSLAGCSSVILNRIGGGGGHGGSEGGGEGEGEGSGNGGGGMQRGENVPEAVHTFLTENQANLYEGQAADETGSSEVSISVGAGDNGLAFEPAAVLVDAGTTITWEWTGNGGAHNVVSAEDSATEFRSGSAQSGGDITFSQTFDSAGNQLYYCSPHQAVGMYGAVIVQ</sequence>
<dbReference type="InterPro" id="IPR017533">
    <property type="entry name" value="Halocyanin"/>
</dbReference>
<evidence type="ECO:0000256" key="7">
    <source>
        <dbReference type="PIRSR" id="PIRSR602387-1"/>
    </source>
</evidence>
<dbReference type="PROSITE" id="PS51257">
    <property type="entry name" value="PROKAR_LIPOPROTEIN"/>
    <property type="match status" value="1"/>
</dbReference>
<protein>
    <submittedName>
        <fullName evidence="10">Halocyanin domain-containing protein</fullName>
    </submittedName>
</protein>
<evidence type="ECO:0000256" key="3">
    <source>
        <dbReference type="ARBA" id="ARBA00022723"/>
    </source>
</evidence>
<evidence type="ECO:0000256" key="4">
    <source>
        <dbReference type="ARBA" id="ARBA00022982"/>
    </source>
</evidence>
<proteinExistence type="predicted"/>
<keyword evidence="3 7" id="KW-0479">Metal-binding</keyword>
<evidence type="ECO:0000256" key="2">
    <source>
        <dbReference type="ARBA" id="ARBA00022448"/>
    </source>
</evidence>
<feature type="region of interest" description="Disordered" evidence="8">
    <location>
        <begin position="39"/>
        <end position="65"/>
    </location>
</feature>
<keyword evidence="4" id="KW-0249">Electron transport</keyword>
<evidence type="ECO:0000259" key="9">
    <source>
        <dbReference type="Pfam" id="PF00127"/>
    </source>
</evidence>
<dbReference type="Gene3D" id="2.60.40.420">
    <property type="entry name" value="Cupredoxins - blue copper proteins"/>
    <property type="match status" value="1"/>
</dbReference>
<dbReference type="PRINTS" id="PR00157">
    <property type="entry name" value="PLASTOCYANIN"/>
</dbReference>
<dbReference type="AlphaFoldDB" id="A0A6B0T7D7"/>
<feature type="binding site" evidence="7">
    <location>
        <position position="180"/>
    </location>
    <ligand>
        <name>Cu cation</name>
        <dbReference type="ChEBI" id="CHEBI:23378"/>
    </ligand>
</feature>
<keyword evidence="6" id="KW-0472">Membrane</keyword>
<name>A0A6B0T7D7_9EURY</name>
<comment type="caution">
    <text evidence="10">The sequence shown here is derived from an EMBL/GenBank/DDBJ whole genome shotgun (WGS) entry which is preliminary data.</text>
</comment>
<dbReference type="InterPro" id="IPR000923">
    <property type="entry name" value="BlueCu_1"/>
</dbReference>
<feature type="domain" description="Blue (type 1) copper" evidence="9">
    <location>
        <begin position="97"/>
        <end position="187"/>
    </location>
</feature>
<feature type="binding site" evidence="7">
    <location>
        <position position="133"/>
    </location>
    <ligand>
        <name>Cu cation</name>
        <dbReference type="ChEBI" id="CHEBI:23378"/>
    </ligand>
</feature>
<keyword evidence="11" id="KW-1185">Reference proteome</keyword>
<dbReference type="Proteomes" id="UP000466535">
    <property type="component" value="Unassembled WGS sequence"/>
</dbReference>
<dbReference type="NCBIfam" id="TIGR03102">
    <property type="entry name" value="halo_cynanin"/>
    <property type="match status" value="1"/>
</dbReference>
<feature type="binding site" evidence="7">
    <location>
        <position position="172"/>
    </location>
    <ligand>
        <name>Cu cation</name>
        <dbReference type="ChEBI" id="CHEBI:23378"/>
    </ligand>
</feature>
<dbReference type="CDD" id="cd04220">
    <property type="entry name" value="Halocyanin"/>
    <property type="match status" value="1"/>
</dbReference>
<keyword evidence="5 7" id="KW-0186">Copper</keyword>
<dbReference type="SUPFAM" id="SSF49503">
    <property type="entry name" value="Cupredoxins"/>
    <property type="match status" value="1"/>
</dbReference>
<evidence type="ECO:0000256" key="1">
    <source>
        <dbReference type="ARBA" id="ARBA00004370"/>
    </source>
</evidence>
<feature type="compositionally biased region" description="Gly residues" evidence="8">
    <location>
        <begin position="39"/>
        <end position="62"/>
    </location>
</feature>
<evidence type="ECO:0000256" key="6">
    <source>
        <dbReference type="ARBA" id="ARBA00023136"/>
    </source>
</evidence>
<dbReference type="GO" id="GO:0016020">
    <property type="term" value="C:membrane"/>
    <property type="evidence" value="ECO:0007669"/>
    <property type="project" value="UniProtKB-SubCell"/>
</dbReference>